<organism evidence="5 6">
    <name type="scientific">Streptomyces violaceoruber</name>
    <dbReference type="NCBI Taxonomy" id="1935"/>
    <lineage>
        <taxon>Bacteria</taxon>
        <taxon>Bacillati</taxon>
        <taxon>Actinomycetota</taxon>
        <taxon>Actinomycetes</taxon>
        <taxon>Kitasatosporales</taxon>
        <taxon>Streptomycetaceae</taxon>
        <taxon>Streptomyces</taxon>
        <taxon>Streptomyces violaceoruber group</taxon>
    </lineage>
</organism>
<feature type="compositionally biased region" description="Polar residues" evidence="4">
    <location>
        <begin position="1"/>
        <end position="15"/>
    </location>
</feature>
<dbReference type="GO" id="GO:0032259">
    <property type="term" value="P:methylation"/>
    <property type="evidence" value="ECO:0007669"/>
    <property type="project" value="UniProtKB-KW"/>
</dbReference>
<dbReference type="PANTHER" id="PTHR43464">
    <property type="entry name" value="METHYLTRANSFERASE"/>
    <property type="match status" value="1"/>
</dbReference>
<dbReference type="Gene3D" id="3.40.50.150">
    <property type="entry name" value="Vaccinia Virus protein VP39"/>
    <property type="match status" value="1"/>
</dbReference>
<accession>A0A1V0UE57</accession>
<dbReference type="Proteomes" id="UP000192445">
    <property type="component" value="Chromosome"/>
</dbReference>
<protein>
    <submittedName>
        <fullName evidence="5">SAM-dependent methyltransferase</fullName>
    </submittedName>
</protein>
<name>A0A1V0UE57_STRVN</name>
<dbReference type="KEGG" id="svu:B1H20_20500"/>
<evidence type="ECO:0000256" key="3">
    <source>
        <dbReference type="ARBA" id="ARBA00022691"/>
    </source>
</evidence>
<keyword evidence="3" id="KW-0949">S-adenosyl-L-methionine</keyword>
<sequence>MNNDSTGNTSANDATGPTGHTGPASPTGPTDSANPTDSAAFWESHYAGVDPQWGTRPNAVLAEVVTALAPAPGVGGRALDLGCGHGGDALWLASLGWDVTAVDVSATALERVAAGAAASGLADRVHPDRHDLARSFPGGTFDLVTASYFHTPVEIPRDQVLRRAAAAVAPGGLLVLVEHASLAPWSWRDGHEDVRFPTPDEVRTSLRLDDGWRTERCDAPERTATGPGGETATVTDNVIAVRRRPA</sequence>
<evidence type="ECO:0000256" key="2">
    <source>
        <dbReference type="ARBA" id="ARBA00022679"/>
    </source>
</evidence>
<dbReference type="RefSeq" id="WP_083193075.1">
    <property type="nucleotide sequence ID" value="NZ_CP020570.1"/>
</dbReference>
<reference evidence="5 6" key="1">
    <citation type="submission" date="2017-03" db="EMBL/GenBank/DDBJ databases">
        <title>Complete Genome Sequence of a natural compounds producer, Streptomyces violaceus S21.</title>
        <authorList>
            <person name="Zhong C."/>
            <person name="Zhao Z."/>
            <person name="Fu J."/>
            <person name="Zong G."/>
            <person name="Qin R."/>
            <person name="Cao G."/>
        </authorList>
    </citation>
    <scope>NUCLEOTIDE SEQUENCE [LARGE SCALE GENOMIC DNA]</scope>
    <source>
        <strain evidence="5 6">S21</strain>
    </source>
</reference>
<gene>
    <name evidence="5" type="ORF">B1H20_20500</name>
</gene>
<dbReference type="STRING" id="1935.B1H20_20500"/>
<dbReference type="AlphaFoldDB" id="A0A1V0UE57"/>
<feature type="compositionally biased region" description="Polar residues" evidence="4">
    <location>
        <begin position="27"/>
        <end position="37"/>
    </location>
</feature>
<proteinExistence type="predicted"/>
<dbReference type="SUPFAM" id="SSF53335">
    <property type="entry name" value="S-adenosyl-L-methionine-dependent methyltransferases"/>
    <property type="match status" value="1"/>
</dbReference>
<dbReference type="OrthoDB" id="9786503at2"/>
<dbReference type="InterPro" id="IPR029063">
    <property type="entry name" value="SAM-dependent_MTases_sf"/>
</dbReference>
<evidence type="ECO:0000256" key="4">
    <source>
        <dbReference type="SAM" id="MobiDB-lite"/>
    </source>
</evidence>
<dbReference type="GO" id="GO:0008168">
    <property type="term" value="F:methyltransferase activity"/>
    <property type="evidence" value="ECO:0007669"/>
    <property type="project" value="UniProtKB-KW"/>
</dbReference>
<keyword evidence="1 5" id="KW-0489">Methyltransferase</keyword>
<dbReference type="EMBL" id="CP020570">
    <property type="protein sequence ID" value="ARF63489.1"/>
    <property type="molecule type" value="Genomic_DNA"/>
</dbReference>
<evidence type="ECO:0000313" key="5">
    <source>
        <dbReference type="EMBL" id="ARF63489.1"/>
    </source>
</evidence>
<dbReference type="Pfam" id="PF13489">
    <property type="entry name" value="Methyltransf_23"/>
    <property type="match status" value="1"/>
</dbReference>
<evidence type="ECO:0000256" key="1">
    <source>
        <dbReference type="ARBA" id="ARBA00022603"/>
    </source>
</evidence>
<dbReference type="CDD" id="cd02440">
    <property type="entry name" value="AdoMet_MTases"/>
    <property type="match status" value="1"/>
</dbReference>
<feature type="region of interest" description="Disordered" evidence="4">
    <location>
        <begin position="1"/>
        <end position="38"/>
    </location>
</feature>
<keyword evidence="2 5" id="KW-0808">Transferase</keyword>
<dbReference type="PANTHER" id="PTHR43464:SF19">
    <property type="entry name" value="UBIQUINONE BIOSYNTHESIS O-METHYLTRANSFERASE, MITOCHONDRIAL"/>
    <property type="match status" value="1"/>
</dbReference>
<evidence type="ECO:0000313" key="6">
    <source>
        <dbReference type="Proteomes" id="UP000192445"/>
    </source>
</evidence>